<dbReference type="RefSeq" id="WP_326091794.1">
    <property type="nucleotide sequence ID" value="NZ_JARLKZ010000034.1"/>
</dbReference>
<protein>
    <submittedName>
        <fullName evidence="1">Uncharacterized protein</fullName>
    </submittedName>
</protein>
<reference evidence="1 2" key="1">
    <citation type="submission" date="2023-03" db="EMBL/GenBank/DDBJ databases">
        <title>Bacillus Genome Sequencing.</title>
        <authorList>
            <person name="Dunlap C."/>
        </authorList>
    </citation>
    <scope>NUCLEOTIDE SEQUENCE [LARGE SCALE GENOMIC DNA]</scope>
    <source>
        <strain evidence="1 2">BD-525</strain>
    </source>
</reference>
<gene>
    <name evidence="1" type="ORF">P4H66_30560</name>
</gene>
<keyword evidence="2" id="KW-1185">Reference proteome</keyword>
<name>A0ABU6GWN4_9BACL</name>
<evidence type="ECO:0000313" key="2">
    <source>
        <dbReference type="Proteomes" id="UP001344632"/>
    </source>
</evidence>
<evidence type="ECO:0000313" key="1">
    <source>
        <dbReference type="EMBL" id="MEC0244159.1"/>
    </source>
</evidence>
<comment type="caution">
    <text evidence="1">The sequence shown here is derived from an EMBL/GenBank/DDBJ whole genome shotgun (WGS) entry which is preliminary data.</text>
</comment>
<sequence>MNAWVNIDTPLKTYTVHLDHDTCPYVTDMKQKSNQGWKKQQGTGGWKLFRSKEEALDIYDISHKDKLSLIECGHCK</sequence>
<accession>A0ABU6GWN4</accession>
<organism evidence="1 2">
    <name type="scientific">Paenibacillus dokdonensis</name>
    <dbReference type="NCBI Taxonomy" id="2567944"/>
    <lineage>
        <taxon>Bacteria</taxon>
        <taxon>Bacillati</taxon>
        <taxon>Bacillota</taxon>
        <taxon>Bacilli</taxon>
        <taxon>Bacillales</taxon>
        <taxon>Paenibacillaceae</taxon>
        <taxon>Paenibacillus</taxon>
    </lineage>
</organism>
<dbReference type="EMBL" id="JARLKZ010000034">
    <property type="protein sequence ID" value="MEC0244159.1"/>
    <property type="molecule type" value="Genomic_DNA"/>
</dbReference>
<proteinExistence type="predicted"/>
<dbReference type="Proteomes" id="UP001344632">
    <property type="component" value="Unassembled WGS sequence"/>
</dbReference>